<dbReference type="PROSITE" id="PS50850">
    <property type="entry name" value="MFS"/>
    <property type="match status" value="1"/>
</dbReference>
<keyword evidence="5 7" id="KW-0472">Membrane</keyword>
<feature type="transmembrane region" description="Helical" evidence="7">
    <location>
        <begin position="178"/>
        <end position="195"/>
    </location>
</feature>
<dbReference type="Gene3D" id="1.20.1250.20">
    <property type="entry name" value="MFS general substrate transporter like domains"/>
    <property type="match status" value="2"/>
</dbReference>
<dbReference type="InterPro" id="IPR036259">
    <property type="entry name" value="MFS_trans_sf"/>
</dbReference>
<dbReference type="AlphaFoldDB" id="A0A428SSC8"/>
<gene>
    <name evidence="9" type="ORF">CEP52_013680</name>
</gene>
<dbReference type="SUPFAM" id="SSF56112">
    <property type="entry name" value="Protein kinase-like (PK-like)"/>
    <property type="match status" value="1"/>
</dbReference>
<dbReference type="GO" id="GO:0016020">
    <property type="term" value="C:membrane"/>
    <property type="evidence" value="ECO:0007669"/>
    <property type="project" value="UniProtKB-SubCell"/>
</dbReference>
<keyword evidence="10" id="KW-1185">Reference proteome</keyword>
<dbReference type="PANTHER" id="PTHR43791:SF54">
    <property type="entry name" value="MAJOR FACILITATOR SUPERFAMILY (MFS) PROFILE DOMAIN-CONTAINING PROTEIN-RELATED"/>
    <property type="match status" value="1"/>
</dbReference>
<evidence type="ECO:0000256" key="5">
    <source>
        <dbReference type="ARBA" id="ARBA00023136"/>
    </source>
</evidence>
<feature type="transmembrane region" description="Helical" evidence="7">
    <location>
        <begin position="274"/>
        <end position="294"/>
    </location>
</feature>
<keyword evidence="2" id="KW-0813">Transport</keyword>
<proteinExistence type="predicted"/>
<dbReference type="GO" id="GO:0022857">
    <property type="term" value="F:transmembrane transporter activity"/>
    <property type="evidence" value="ECO:0007669"/>
    <property type="project" value="InterPro"/>
</dbReference>
<evidence type="ECO:0000256" key="3">
    <source>
        <dbReference type="ARBA" id="ARBA00022692"/>
    </source>
</evidence>
<evidence type="ECO:0000256" key="4">
    <source>
        <dbReference type="ARBA" id="ARBA00022989"/>
    </source>
</evidence>
<feature type="transmembrane region" description="Helical" evidence="7">
    <location>
        <begin position="37"/>
        <end position="59"/>
    </location>
</feature>
<feature type="transmembrane region" description="Helical" evidence="7">
    <location>
        <begin position="71"/>
        <end position="92"/>
    </location>
</feature>
<evidence type="ECO:0000313" key="10">
    <source>
        <dbReference type="Proteomes" id="UP000287144"/>
    </source>
</evidence>
<evidence type="ECO:0000256" key="7">
    <source>
        <dbReference type="SAM" id="Phobius"/>
    </source>
</evidence>
<dbReference type="FunFam" id="1.20.1250.20:FF:000013">
    <property type="entry name" value="MFS general substrate transporter"/>
    <property type="match status" value="1"/>
</dbReference>
<dbReference type="InterPro" id="IPR011009">
    <property type="entry name" value="Kinase-like_dom_sf"/>
</dbReference>
<evidence type="ECO:0000259" key="8">
    <source>
        <dbReference type="PROSITE" id="PS50850"/>
    </source>
</evidence>
<dbReference type="Proteomes" id="UP000287144">
    <property type="component" value="Unassembled WGS sequence"/>
</dbReference>
<protein>
    <recommendedName>
        <fullName evidence="8">Major facilitator superfamily (MFS) profile domain-containing protein</fullName>
    </recommendedName>
</protein>
<accession>A0A428SSC8</accession>
<keyword evidence="6" id="KW-0325">Glycoprotein</keyword>
<dbReference type="PANTHER" id="PTHR43791">
    <property type="entry name" value="PERMEASE-RELATED"/>
    <property type="match status" value="1"/>
</dbReference>
<feature type="transmembrane region" description="Helical" evidence="7">
    <location>
        <begin position="104"/>
        <end position="127"/>
    </location>
</feature>
<comment type="subcellular location">
    <subcellularLocation>
        <location evidence="1">Membrane</location>
        <topology evidence="1">Multi-pass membrane protein</topology>
    </subcellularLocation>
</comment>
<dbReference type="STRING" id="1325735.A0A428SSC8"/>
<dbReference type="SUPFAM" id="SSF103473">
    <property type="entry name" value="MFS general substrate transporter"/>
    <property type="match status" value="1"/>
</dbReference>
<dbReference type="InterPro" id="IPR011701">
    <property type="entry name" value="MFS"/>
</dbReference>
<feature type="transmembrane region" description="Helical" evidence="7">
    <location>
        <begin position="215"/>
        <end position="232"/>
    </location>
</feature>
<keyword evidence="4 7" id="KW-1133">Transmembrane helix</keyword>
<keyword evidence="3 7" id="KW-0812">Transmembrane</keyword>
<evidence type="ECO:0000256" key="2">
    <source>
        <dbReference type="ARBA" id="ARBA00022448"/>
    </source>
</evidence>
<feature type="transmembrane region" description="Helical" evidence="7">
    <location>
        <begin position="12"/>
        <end position="30"/>
    </location>
</feature>
<comment type="caution">
    <text evidence="9">The sequence shown here is derived from an EMBL/GenBank/DDBJ whole genome shotgun (WGS) entry which is preliminary data.</text>
</comment>
<feature type="domain" description="Major facilitator superfamily (MFS) profile" evidence="8">
    <location>
        <begin position="1"/>
        <end position="365"/>
    </location>
</feature>
<organism evidence="9 10">
    <name type="scientific">Fusarium oligoseptatum</name>
    <dbReference type="NCBI Taxonomy" id="2604345"/>
    <lineage>
        <taxon>Eukaryota</taxon>
        <taxon>Fungi</taxon>
        <taxon>Dikarya</taxon>
        <taxon>Ascomycota</taxon>
        <taxon>Pezizomycotina</taxon>
        <taxon>Sordariomycetes</taxon>
        <taxon>Hypocreomycetidae</taxon>
        <taxon>Hypocreales</taxon>
        <taxon>Nectriaceae</taxon>
        <taxon>Fusarium</taxon>
        <taxon>Fusarium solani species complex</taxon>
    </lineage>
</organism>
<feature type="transmembrane region" description="Helical" evidence="7">
    <location>
        <begin position="306"/>
        <end position="328"/>
    </location>
</feature>
<evidence type="ECO:0000313" key="9">
    <source>
        <dbReference type="EMBL" id="RSL92677.1"/>
    </source>
</evidence>
<name>A0A428SSC8_9HYPO</name>
<feature type="transmembrane region" description="Helical" evidence="7">
    <location>
        <begin position="244"/>
        <end position="262"/>
    </location>
</feature>
<reference evidence="9 10" key="1">
    <citation type="submission" date="2017-06" db="EMBL/GenBank/DDBJ databases">
        <title>Comparative genomic analysis of Ambrosia Fusariam Clade fungi.</title>
        <authorList>
            <person name="Stajich J.E."/>
            <person name="Carrillo J."/>
            <person name="Kijimoto T."/>
            <person name="Eskalen A."/>
            <person name="O'Donnell K."/>
            <person name="Kasson M."/>
        </authorList>
    </citation>
    <scope>NUCLEOTIDE SEQUENCE [LARGE SCALE GENOMIC DNA]</scope>
    <source>
        <strain evidence="9 10">NRRL62579</strain>
    </source>
</reference>
<dbReference type="InterPro" id="IPR020846">
    <property type="entry name" value="MFS_dom"/>
</dbReference>
<evidence type="ECO:0000256" key="6">
    <source>
        <dbReference type="ARBA" id="ARBA00023180"/>
    </source>
</evidence>
<sequence length="622" mass="69521">MVLKWFKRPSLWIAIMTTTWGIVLLCTGFVQNYAGLLVCRVLLGVTEAGFFPGAILIVTNWYSWSEVDVRVALFYTSSALAGAFSGLLAYLIAKMDGVGGYEGWRWIFLLEGGVSTIIGLICPLIIIDTPALSKWLTEDEKRYLILHKEVEDGGRKVQTKGHKITGKVLFATLTDWKIYLQAIIALSNTIPNYGFKFTMPQIMKNMGYTSANAQLLTIPPYVLGAISAYVSARFADRYRWRMPFIVGPQFLVLIGFAITCAYSQDIKNRIGENYFAVSLACIGLYPIIPGANAWNSNNLAGPAKRAAGIGLLGTFASAGGLGGSFIYIETESPKYPTGFARAAWIDEKIEIELATMRYVAAKTTIPVPHVHAYSFTEGSPIQTAFIMMDYVQGKTLKDFGFKKGKKWRGSYSGPSVTTRFDLCGGRNALYARHHFRRFVLDTWLDSSADKGPFILMHGDMLILMSNLLFDDDLTLVGVLDWEWSFVIPAQMLVPPVWLSGGDTRWMLTGANLFYKEVRGLVAAVRDRERALQARPRLSQECAKLEKWCHTAVVVALLSPDLTYDAYWDLVFYEAEEPKPEDPDFDFREFYMKAIHPRLTAFMEAPERKSLARTQGGGAEALF</sequence>
<evidence type="ECO:0000256" key="1">
    <source>
        <dbReference type="ARBA" id="ARBA00004141"/>
    </source>
</evidence>
<dbReference type="EMBL" id="NKCK01000198">
    <property type="protein sequence ID" value="RSL92677.1"/>
    <property type="molecule type" value="Genomic_DNA"/>
</dbReference>
<dbReference type="Pfam" id="PF07690">
    <property type="entry name" value="MFS_1"/>
    <property type="match status" value="1"/>
</dbReference>